<sequence length="135" mass="15231">MNITRGRNMTPLPNTARVATLSRQTVARIMGPCLFVCDTTLKSSEKEPQREVVETIKLVEAADTYGGNSMTCSSPNWSKTWPQHLSAFLELFSYFLLQHRVVLFLETGKATLECGQYPSSCPYPFLAHPYVFVYT</sequence>
<dbReference type="AlphaFoldDB" id="A0A7R9P036"/>
<reference evidence="1" key="1">
    <citation type="submission" date="2020-11" db="EMBL/GenBank/DDBJ databases">
        <authorList>
            <person name="Tran Van P."/>
        </authorList>
    </citation>
    <scope>NUCLEOTIDE SEQUENCE</scope>
</reference>
<evidence type="ECO:0000313" key="1">
    <source>
        <dbReference type="EMBL" id="CAD7462484.1"/>
    </source>
</evidence>
<name>A0A7R9P036_9NEOP</name>
<protein>
    <submittedName>
        <fullName evidence="1">Uncharacterized protein</fullName>
    </submittedName>
</protein>
<accession>A0A7R9P036</accession>
<gene>
    <name evidence="1" type="ORF">TTEB3V08_LOCUS10375</name>
</gene>
<proteinExistence type="predicted"/>
<organism evidence="1">
    <name type="scientific">Timema tahoe</name>
    <dbReference type="NCBI Taxonomy" id="61484"/>
    <lineage>
        <taxon>Eukaryota</taxon>
        <taxon>Metazoa</taxon>
        <taxon>Ecdysozoa</taxon>
        <taxon>Arthropoda</taxon>
        <taxon>Hexapoda</taxon>
        <taxon>Insecta</taxon>
        <taxon>Pterygota</taxon>
        <taxon>Neoptera</taxon>
        <taxon>Polyneoptera</taxon>
        <taxon>Phasmatodea</taxon>
        <taxon>Timematodea</taxon>
        <taxon>Timematoidea</taxon>
        <taxon>Timematidae</taxon>
        <taxon>Timema</taxon>
    </lineage>
</organism>
<dbReference type="EMBL" id="OE006150">
    <property type="protein sequence ID" value="CAD7462484.1"/>
    <property type="molecule type" value="Genomic_DNA"/>
</dbReference>